<evidence type="ECO:0000313" key="1">
    <source>
        <dbReference type="EMBL" id="EAU42556.1"/>
    </source>
</evidence>
<dbReference type="Proteomes" id="UP000004310">
    <property type="component" value="Unassembled WGS sequence"/>
</dbReference>
<dbReference type="AlphaFoldDB" id="Q0G708"/>
<comment type="caution">
    <text evidence="1">The sequence shown here is derived from an EMBL/GenBank/DDBJ whole genome shotgun (WGS) entry which is preliminary data.</text>
</comment>
<proteinExistence type="predicted"/>
<dbReference type="HOGENOM" id="CLU_3373921_0_0_5"/>
<gene>
    <name evidence="1" type="ORF">FP2506_06941</name>
</gene>
<protein>
    <submittedName>
        <fullName evidence="1">Uncharacterized protein</fullName>
    </submittedName>
</protein>
<dbReference type="EMBL" id="AATP01000001">
    <property type="protein sequence ID" value="EAU42556.1"/>
    <property type="molecule type" value="Genomic_DNA"/>
</dbReference>
<reference evidence="1 2" key="1">
    <citation type="journal article" date="2010" name="J. Bacteriol.">
        <title>Genome sequence of Fulvimarina pelagi HTCC2506T, a Mn(II)-oxidizing alphaproteobacterium possessing an aerobic anoxygenic photosynthetic gene cluster and Xanthorhodopsin.</title>
        <authorList>
            <person name="Kang I."/>
            <person name="Oh H.M."/>
            <person name="Lim S.I."/>
            <person name="Ferriera S."/>
            <person name="Giovannoni S.J."/>
            <person name="Cho J.C."/>
        </authorList>
    </citation>
    <scope>NUCLEOTIDE SEQUENCE [LARGE SCALE GENOMIC DNA]</scope>
    <source>
        <strain evidence="1 2">HTCC2506</strain>
    </source>
</reference>
<name>Q0G708_9HYPH</name>
<evidence type="ECO:0000313" key="2">
    <source>
        <dbReference type="Proteomes" id="UP000004310"/>
    </source>
</evidence>
<organism evidence="1 2">
    <name type="scientific">Fulvimarina pelagi HTCC2506</name>
    <dbReference type="NCBI Taxonomy" id="314231"/>
    <lineage>
        <taxon>Bacteria</taxon>
        <taxon>Pseudomonadati</taxon>
        <taxon>Pseudomonadota</taxon>
        <taxon>Alphaproteobacteria</taxon>
        <taxon>Hyphomicrobiales</taxon>
        <taxon>Aurantimonadaceae</taxon>
        <taxon>Fulvimarina</taxon>
    </lineage>
</organism>
<keyword evidence="2" id="KW-1185">Reference proteome</keyword>
<sequence>MISASNTSALRITRRFEQMLGGIFSSDRLECCDR</sequence>
<accession>Q0G708</accession>